<organism evidence="2 3">
    <name type="scientific">Paraburkholderia humisilvae</name>
    <dbReference type="NCBI Taxonomy" id="627669"/>
    <lineage>
        <taxon>Bacteria</taxon>
        <taxon>Pseudomonadati</taxon>
        <taxon>Pseudomonadota</taxon>
        <taxon>Betaproteobacteria</taxon>
        <taxon>Burkholderiales</taxon>
        <taxon>Burkholderiaceae</taxon>
        <taxon>Paraburkholderia</taxon>
    </lineage>
</organism>
<evidence type="ECO:0000313" key="2">
    <source>
        <dbReference type="EMBL" id="CAB3773717.1"/>
    </source>
</evidence>
<dbReference type="PANTHER" id="PTHR30288:SF0">
    <property type="entry name" value="FLAGELLAR HOOK-ASSOCIATED PROTEIN 2"/>
    <property type="match status" value="1"/>
</dbReference>
<gene>
    <name evidence="2" type="ORF">LMG29542_07405</name>
</gene>
<dbReference type="AlphaFoldDB" id="A0A6J5F890"/>
<dbReference type="GO" id="GO:0009421">
    <property type="term" value="C:bacterial-type flagellum filament cap"/>
    <property type="evidence" value="ECO:0007669"/>
    <property type="project" value="InterPro"/>
</dbReference>
<evidence type="ECO:0000259" key="1">
    <source>
        <dbReference type="Pfam" id="PF07195"/>
    </source>
</evidence>
<dbReference type="InterPro" id="IPR040026">
    <property type="entry name" value="FliD"/>
</dbReference>
<dbReference type="EMBL" id="CADIKH010000084">
    <property type="protein sequence ID" value="CAB3773717.1"/>
    <property type="molecule type" value="Genomic_DNA"/>
</dbReference>
<dbReference type="GO" id="GO:0071973">
    <property type="term" value="P:bacterial-type flagellum-dependent cell motility"/>
    <property type="evidence" value="ECO:0007669"/>
    <property type="project" value="TreeGrafter"/>
</dbReference>
<accession>A0A6J5F890</accession>
<dbReference type="InterPro" id="IPR010809">
    <property type="entry name" value="FliD_C"/>
</dbReference>
<reference evidence="2 3" key="1">
    <citation type="submission" date="2020-04" db="EMBL/GenBank/DDBJ databases">
        <authorList>
            <person name="De Canck E."/>
        </authorList>
    </citation>
    <scope>NUCLEOTIDE SEQUENCE [LARGE SCALE GENOMIC DNA]</scope>
    <source>
        <strain evidence="2 3">LMG 29542</strain>
    </source>
</reference>
<protein>
    <recommendedName>
        <fullName evidence="1">Flagellar hook-associated protein 2 C-terminal domain-containing protein</fullName>
    </recommendedName>
</protein>
<dbReference type="PANTHER" id="PTHR30288">
    <property type="entry name" value="FLAGELLAR CAP/ASSEMBLY PROTEIN FLID"/>
    <property type="match status" value="1"/>
</dbReference>
<sequence>MANNLAQVTSLFNDTDGIAKQLDSVITGYTTSDGTIAIRTNALVADIKSLSDQQDQLQVFAAQLTSSFNQSFGSLNTILAQAQSNQNYLSALFGGENRNGALSANSE</sequence>
<name>A0A6J5F890_9BURK</name>
<dbReference type="Proteomes" id="UP000494363">
    <property type="component" value="Unassembled WGS sequence"/>
</dbReference>
<evidence type="ECO:0000313" key="3">
    <source>
        <dbReference type="Proteomes" id="UP000494363"/>
    </source>
</evidence>
<feature type="domain" description="Flagellar hook-associated protein 2 C-terminal" evidence="1">
    <location>
        <begin position="1"/>
        <end position="83"/>
    </location>
</feature>
<dbReference type="Pfam" id="PF07195">
    <property type="entry name" value="FliD_C"/>
    <property type="match status" value="1"/>
</dbReference>
<proteinExistence type="predicted"/>
<dbReference type="GO" id="GO:0007155">
    <property type="term" value="P:cell adhesion"/>
    <property type="evidence" value="ECO:0007669"/>
    <property type="project" value="InterPro"/>
</dbReference>
<keyword evidence="3" id="KW-1185">Reference proteome</keyword>